<dbReference type="EMBL" id="WHWB01024933">
    <property type="protein sequence ID" value="KAJ7428641.1"/>
    <property type="molecule type" value="Genomic_DNA"/>
</dbReference>
<gene>
    <name evidence="1" type="ORF">WISP_01124</name>
</gene>
<dbReference type="Proteomes" id="UP001145742">
    <property type="component" value="Unassembled WGS sequence"/>
</dbReference>
<evidence type="ECO:0000313" key="2">
    <source>
        <dbReference type="Proteomes" id="UP001145742"/>
    </source>
</evidence>
<evidence type="ECO:0000313" key="1">
    <source>
        <dbReference type="EMBL" id="KAJ7428641.1"/>
    </source>
</evidence>
<proteinExistence type="predicted"/>
<protein>
    <submittedName>
        <fullName evidence="1">Uncharacterized protein</fullName>
    </submittedName>
</protein>
<reference evidence="1" key="1">
    <citation type="submission" date="2019-10" db="EMBL/GenBank/DDBJ databases">
        <authorList>
            <person name="Soares A.E.R."/>
            <person name="Aleixo A."/>
            <person name="Schneider P."/>
            <person name="Miyaki C.Y."/>
            <person name="Schneider M.P."/>
            <person name="Mello C."/>
            <person name="Vasconcelos A.T.R."/>
        </authorList>
    </citation>
    <scope>NUCLEOTIDE SEQUENCE</scope>
    <source>
        <tissue evidence="1">Muscle</tissue>
    </source>
</reference>
<accession>A0ABQ9E0K7</accession>
<name>A0ABQ9E0K7_9PASS</name>
<sequence>MPNEDIDVSNLDALEKYQSFTPYFRLAEKENRKPHWWKTYHQHTNPPPGTLGELLKGWGAALGVMGLSNQPWEVLWDKVLCPAVLCTRQVPPGKGVAVFQERGWPGPA</sequence>
<keyword evidence="2" id="KW-1185">Reference proteome</keyword>
<organism evidence="1 2">
    <name type="scientific">Willisornis vidua</name>
    <name type="common">Xingu scale-backed antbird</name>
    <dbReference type="NCBI Taxonomy" id="1566151"/>
    <lineage>
        <taxon>Eukaryota</taxon>
        <taxon>Metazoa</taxon>
        <taxon>Chordata</taxon>
        <taxon>Craniata</taxon>
        <taxon>Vertebrata</taxon>
        <taxon>Euteleostomi</taxon>
        <taxon>Archelosauria</taxon>
        <taxon>Archosauria</taxon>
        <taxon>Dinosauria</taxon>
        <taxon>Saurischia</taxon>
        <taxon>Theropoda</taxon>
        <taxon>Coelurosauria</taxon>
        <taxon>Aves</taxon>
        <taxon>Neognathae</taxon>
        <taxon>Neoaves</taxon>
        <taxon>Telluraves</taxon>
        <taxon>Australaves</taxon>
        <taxon>Passeriformes</taxon>
        <taxon>Thamnophilidae</taxon>
        <taxon>Willisornis</taxon>
    </lineage>
</organism>
<comment type="caution">
    <text evidence="1">The sequence shown here is derived from an EMBL/GenBank/DDBJ whole genome shotgun (WGS) entry which is preliminary data.</text>
</comment>